<dbReference type="KEGG" id="fper:ACH24_02740"/>
<dbReference type="EMBL" id="CP012505">
    <property type="protein sequence ID" value="ALB01647.1"/>
    <property type="molecule type" value="Genomic_DNA"/>
</dbReference>
<reference evidence="1 2" key="1">
    <citation type="journal article" date="2016" name="Int. J. Syst. Evol. Microbiol.">
        <title>Reclassification of Wolbachia persica as Francisella persica comb. nov. and emended description of the family Francisellaceae.</title>
        <authorList>
            <person name="Larson M.A."/>
            <person name="Nalbantoglu U."/>
            <person name="Sayood K."/>
            <person name="Zentz E.B."/>
            <person name="Cer R.Z."/>
            <person name="Iwen P.C."/>
            <person name="Francesconi S.C."/>
            <person name="Bishop-Lilly K.A."/>
            <person name="Mokashi V.P."/>
            <person name="Sjostedt A."/>
            <person name="Hinrichs S.H."/>
        </authorList>
    </citation>
    <scope>NUCLEOTIDE SEQUENCE [LARGE SCALE GENOMIC DNA]</scope>
    <source>
        <strain evidence="1 2">FSC845</strain>
    </source>
</reference>
<protein>
    <submittedName>
        <fullName evidence="1">Type IV pili</fullName>
    </submittedName>
</protein>
<organism evidence="1 2">
    <name type="scientific">Francisella persica ATCC VR-331</name>
    <dbReference type="NCBI Taxonomy" id="1086726"/>
    <lineage>
        <taxon>Bacteria</taxon>
        <taxon>Pseudomonadati</taxon>
        <taxon>Pseudomonadota</taxon>
        <taxon>Gammaproteobacteria</taxon>
        <taxon>Thiotrichales</taxon>
        <taxon>Francisellaceae</taxon>
        <taxon>Francisella</taxon>
    </lineage>
</organism>
<name>A0AAC8VDR8_9GAMM</name>
<sequence>MISLLLEKKRKQAQKTVLGIEYDKHSLAVVKLDKMGEKYSLICCDSYVFPAEAYFEGELTTEYIGGLVADIIKENKLGSFVKLGFTSYNEIEVAKEQIVYDKRTLEVIEKEGIHFYIRENFLKKRFPKNYTDIAYDFYEELEEKGTLSIYYISDSDRVKQLYAIANKAKRALSVCTLDKLAISSFVSELFLSEISQYSSDSIFLGLYSDKISLHSFTPQGELKNYESVKIFDTNTTKVSYVDEVIQLLLRFMDFMSLDFSTNDFNNFDQVQDNNVYIYGIRQDFESIFTSIKELSQKSCKILDPFINVDIEKYGNIEKPYRYVLPIAIAMREAL</sequence>
<gene>
    <name evidence="1" type="ORF">ACH24_02740</name>
</gene>
<proteinExistence type="predicted"/>
<dbReference type="AlphaFoldDB" id="A0AAC8VDR8"/>
<evidence type="ECO:0000313" key="2">
    <source>
        <dbReference type="Proteomes" id="UP000242800"/>
    </source>
</evidence>
<keyword evidence="2" id="KW-1185">Reference proteome</keyword>
<dbReference type="Proteomes" id="UP000242800">
    <property type="component" value="Chromosome"/>
</dbReference>
<dbReference type="RefSeq" id="WP_064461063.1">
    <property type="nucleotide sequence ID" value="NZ_CP012505.1"/>
</dbReference>
<accession>A0AAC8VDR8</accession>
<evidence type="ECO:0000313" key="1">
    <source>
        <dbReference type="EMBL" id="ALB01647.1"/>
    </source>
</evidence>